<organism evidence="1 2">
    <name type="scientific">Datura stramonium</name>
    <name type="common">Jimsonweed</name>
    <name type="synonym">Common thornapple</name>
    <dbReference type="NCBI Taxonomy" id="4076"/>
    <lineage>
        <taxon>Eukaryota</taxon>
        <taxon>Viridiplantae</taxon>
        <taxon>Streptophyta</taxon>
        <taxon>Embryophyta</taxon>
        <taxon>Tracheophyta</taxon>
        <taxon>Spermatophyta</taxon>
        <taxon>Magnoliopsida</taxon>
        <taxon>eudicotyledons</taxon>
        <taxon>Gunneridae</taxon>
        <taxon>Pentapetalae</taxon>
        <taxon>asterids</taxon>
        <taxon>lamiids</taxon>
        <taxon>Solanales</taxon>
        <taxon>Solanaceae</taxon>
        <taxon>Solanoideae</taxon>
        <taxon>Datureae</taxon>
        <taxon>Datura</taxon>
    </lineage>
</organism>
<name>A0ABS8VBL0_DATST</name>
<comment type="caution">
    <text evidence="1">The sequence shown here is derived from an EMBL/GenBank/DDBJ whole genome shotgun (WGS) entry which is preliminary data.</text>
</comment>
<evidence type="ECO:0000313" key="2">
    <source>
        <dbReference type="Proteomes" id="UP000823775"/>
    </source>
</evidence>
<proteinExistence type="predicted"/>
<sequence>MEKAQSQLLGLTTIKQKNNVRVWPERIVGFDDVNPIQRPDPLCWCDSNLNWAGKLFTAVKVAFWQCVGENSRAQQCSMEALQQPKHKEIEVIELKFEVAIKEEEVHCNR</sequence>
<accession>A0ABS8VBL0</accession>
<protein>
    <submittedName>
        <fullName evidence="1">Uncharacterized protein</fullName>
    </submittedName>
</protein>
<dbReference type="EMBL" id="JACEIK010003974">
    <property type="protein sequence ID" value="MCD9643702.1"/>
    <property type="molecule type" value="Genomic_DNA"/>
</dbReference>
<dbReference type="Proteomes" id="UP000823775">
    <property type="component" value="Unassembled WGS sequence"/>
</dbReference>
<reference evidence="1 2" key="1">
    <citation type="journal article" date="2021" name="BMC Genomics">
        <title>Datura genome reveals duplications of psychoactive alkaloid biosynthetic genes and high mutation rate following tissue culture.</title>
        <authorList>
            <person name="Rajewski A."/>
            <person name="Carter-House D."/>
            <person name="Stajich J."/>
            <person name="Litt A."/>
        </authorList>
    </citation>
    <scope>NUCLEOTIDE SEQUENCE [LARGE SCALE GENOMIC DNA]</scope>
    <source>
        <strain evidence="1">AR-01</strain>
    </source>
</reference>
<keyword evidence="2" id="KW-1185">Reference proteome</keyword>
<evidence type="ECO:0000313" key="1">
    <source>
        <dbReference type="EMBL" id="MCD9643702.1"/>
    </source>
</evidence>
<gene>
    <name evidence="1" type="ORF">HAX54_031359</name>
</gene>